<evidence type="ECO:0000256" key="4">
    <source>
        <dbReference type="ARBA" id="ARBA00022475"/>
    </source>
</evidence>
<dbReference type="GO" id="GO:2000344">
    <property type="term" value="P:positive regulation of acrosome reaction"/>
    <property type="evidence" value="ECO:0007669"/>
    <property type="project" value="UniProtKB-UniRule"/>
</dbReference>
<keyword evidence="11 14" id="KW-0472">Membrane</keyword>
<keyword evidence="13" id="KW-0325">Glycoprotein</keyword>
<keyword evidence="4 14" id="KW-1003">Cell membrane</keyword>
<accession>A0AAW1ENP7</accession>
<dbReference type="EMBL" id="JBCEZU010000156">
    <property type="protein sequence ID" value="KAK9523861.1"/>
    <property type="molecule type" value="Genomic_DNA"/>
</dbReference>
<dbReference type="Pfam" id="PF23344">
    <property type="entry name" value="ZP-N"/>
    <property type="match status" value="1"/>
</dbReference>
<evidence type="ECO:0000256" key="2">
    <source>
        <dbReference type="ARBA" id="ARBA00006735"/>
    </source>
</evidence>
<dbReference type="FunFam" id="2.60.40.3210:FF:000001">
    <property type="entry name" value="Zona pellucida sperm-binding protein 3"/>
    <property type="match status" value="1"/>
</dbReference>
<feature type="domain" description="ZP" evidence="16">
    <location>
        <begin position="156"/>
        <end position="413"/>
    </location>
</feature>
<keyword evidence="7 14" id="KW-0165">Cleavage on pair of basic residues</keyword>
<comment type="function">
    <text evidence="14">Component of the zona pellucida, an extracellular matrix surrounding oocytes which mediates sperm binding, induction of the acrosome reaction and prevents post-fertilization polyspermy. The zona pellucida is composed of 3 to 4 glycoproteins, ZP1, ZP2, ZP3, and ZP4. ZP3 is essential for sperm binding and zona matrix formation.</text>
</comment>
<dbReference type="GO" id="GO:0005886">
    <property type="term" value="C:plasma membrane"/>
    <property type="evidence" value="ECO:0007669"/>
    <property type="project" value="UniProtKB-SubCell"/>
</dbReference>
<reference evidence="17 18" key="1">
    <citation type="journal article" date="2024" name="Genome Biol. Evol.">
        <title>Chromosome-level genome assembly of the viviparous eelpout Zoarces viviparus.</title>
        <authorList>
            <person name="Fuhrmann N."/>
            <person name="Brasseur M.V."/>
            <person name="Bakowski C.E."/>
            <person name="Podsiadlowski L."/>
            <person name="Prost S."/>
            <person name="Krehenwinkel H."/>
            <person name="Mayer C."/>
        </authorList>
    </citation>
    <scope>NUCLEOTIDE SEQUENCE [LARGE SCALE GENOMIC DNA]</scope>
    <source>
        <strain evidence="17">NO-MEL_2022_Ind0_liver</strain>
    </source>
</reference>
<evidence type="ECO:0000256" key="12">
    <source>
        <dbReference type="ARBA" id="ARBA00023157"/>
    </source>
</evidence>
<comment type="caution">
    <text evidence="17">The sequence shown here is derived from an EMBL/GenBank/DDBJ whole genome shotgun (WGS) entry which is preliminary data.</text>
</comment>
<feature type="signal peptide" evidence="14">
    <location>
        <begin position="1"/>
        <end position="22"/>
    </location>
</feature>
<dbReference type="InterPro" id="IPR055355">
    <property type="entry name" value="ZP-C"/>
</dbReference>
<organism evidence="17 18">
    <name type="scientific">Zoarces viviparus</name>
    <name type="common">Viviparous eelpout</name>
    <name type="synonym">Blennius viviparus</name>
    <dbReference type="NCBI Taxonomy" id="48416"/>
    <lineage>
        <taxon>Eukaryota</taxon>
        <taxon>Metazoa</taxon>
        <taxon>Chordata</taxon>
        <taxon>Craniata</taxon>
        <taxon>Vertebrata</taxon>
        <taxon>Euteleostomi</taxon>
        <taxon>Actinopterygii</taxon>
        <taxon>Neopterygii</taxon>
        <taxon>Teleostei</taxon>
        <taxon>Neoteleostei</taxon>
        <taxon>Acanthomorphata</taxon>
        <taxon>Eupercaria</taxon>
        <taxon>Perciformes</taxon>
        <taxon>Cottioidei</taxon>
        <taxon>Zoarcales</taxon>
        <taxon>Zoarcidae</taxon>
        <taxon>Zoarcinae</taxon>
        <taxon>Zoarces</taxon>
    </lineage>
</organism>
<dbReference type="GO" id="GO:0032190">
    <property type="term" value="F:acrosin binding"/>
    <property type="evidence" value="ECO:0007669"/>
    <property type="project" value="TreeGrafter"/>
</dbReference>
<dbReference type="SMART" id="SM00241">
    <property type="entry name" value="ZP"/>
    <property type="match status" value="1"/>
</dbReference>
<dbReference type="PROSITE" id="PS51034">
    <property type="entry name" value="ZP_2"/>
    <property type="match status" value="1"/>
</dbReference>
<dbReference type="GO" id="GO:0035804">
    <property type="term" value="F:structural constituent of egg coat"/>
    <property type="evidence" value="ECO:0007669"/>
    <property type="project" value="UniProtKB-UniRule"/>
</dbReference>
<name>A0AAW1ENP7_ZOAVI</name>
<dbReference type="GO" id="GO:0035803">
    <property type="term" value="P:egg coat formation"/>
    <property type="evidence" value="ECO:0007669"/>
    <property type="project" value="UniProtKB-UniRule"/>
</dbReference>
<evidence type="ECO:0000256" key="1">
    <source>
        <dbReference type="ARBA" id="ARBA00004498"/>
    </source>
</evidence>
<evidence type="ECO:0000256" key="8">
    <source>
        <dbReference type="ARBA" id="ARBA00022692"/>
    </source>
</evidence>
<feature type="transmembrane region" description="Helical" evidence="14">
    <location>
        <begin position="476"/>
        <end position="498"/>
    </location>
</feature>
<evidence type="ECO:0000256" key="10">
    <source>
        <dbReference type="ARBA" id="ARBA00022989"/>
    </source>
</evidence>
<protein>
    <recommendedName>
        <fullName evidence="3 14">Zona pellucida sperm-binding protein 3</fullName>
    </recommendedName>
</protein>
<evidence type="ECO:0000256" key="7">
    <source>
        <dbReference type="ARBA" id="ARBA00022685"/>
    </source>
</evidence>
<keyword evidence="9 14" id="KW-0732">Signal</keyword>
<keyword evidence="12 14" id="KW-1015">Disulfide bond</keyword>
<comment type="domain">
    <text evidence="14">The ZP domain is involved in the polymerization of the ZP proteins to form the zona pellucida.</text>
</comment>
<dbReference type="PANTHER" id="PTHR11576:SF2">
    <property type="entry name" value="ZONA PELLUCIDA SPERM-BINDING PROTEIN 3"/>
    <property type="match status" value="1"/>
</dbReference>
<dbReference type="FunFam" id="2.60.40.4100:FF:000002">
    <property type="entry name" value="Zona pellucida sperm-binding protein 3"/>
    <property type="match status" value="1"/>
</dbReference>
<feature type="region of interest" description="Disordered" evidence="15">
    <location>
        <begin position="26"/>
        <end position="64"/>
    </location>
</feature>
<feature type="chain" id="PRO_5043097477" description="Zona pellucida sperm-binding protein 3" evidence="14">
    <location>
        <begin position="23"/>
        <end position="511"/>
    </location>
</feature>
<gene>
    <name evidence="17" type="ORF">VZT92_017746</name>
</gene>
<dbReference type="Gene3D" id="2.60.40.4100">
    <property type="entry name" value="Zona pellucida, ZP-C domain"/>
    <property type="match status" value="1"/>
</dbReference>
<comment type="subcellular location">
    <subcellularLocation>
        <location evidence="1">Secreted</location>
        <location evidence="1">Extracellular space</location>
        <location evidence="1">Extracellular matrix</location>
    </subcellularLocation>
    <subcellularLocation>
        <location evidence="14">Zona pellucida</location>
    </subcellularLocation>
    <subcellularLocation>
        <location evidence="14">Cell membrane</location>
        <topology evidence="14">Single-pass type I membrane protein</topology>
    </subcellularLocation>
</comment>
<feature type="region of interest" description="Disordered" evidence="15">
    <location>
        <begin position="77"/>
        <end position="96"/>
    </location>
</feature>
<dbReference type="InterPro" id="IPR001507">
    <property type="entry name" value="ZP_dom"/>
</dbReference>
<feature type="compositionally biased region" description="Polar residues" evidence="15">
    <location>
        <begin position="26"/>
        <end position="46"/>
    </location>
</feature>
<evidence type="ECO:0000256" key="5">
    <source>
        <dbReference type="ARBA" id="ARBA00022525"/>
    </source>
</evidence>
<keyword evidence="5 14" id="KW-0964">Secreted</keyword>
<evidence type="ECO:0000259" key="16">
    <source>
        <dbReference type="PROSITE" id="PS51034"/>
    </source>
</evidence>
<proteinExistence type="inferred from homology"/>
<dbReference type="PANTHER" id="PTHR11576">
    <property type="entry name" value="ZONA PELLUCIDA SPERM-BINDING PROTEIN 3"/>
    <property type="match status" value="1"/>
</dbReference>
<evidence type="ECO:0000256" key="11">
    <source>
        <dbReference type="ARBA" id="ARBA00023136"/>
    </source>
</evidence>
<evidence type="ECO:0000256" key="6">
    <source>
        <dbReference type="ARBA" id="ARBA00022530"/>
    </source>
</evidence>
<evidence type="ECO:0000256" key="15">
    <source>
        <dbReference type="SAM" id="MobiDB-lite"/>
    </source>
</evidence>
<evidence type="ECO:0000313" key="18">
    <source>
        <dbReference type="Proteomes" id="UP001488805"/>
    </source>
</evidence>
<evidence type="ECO:0000256" key="13">
    <source>
        <dbReference type="ARBA" id="ARBA00023180"/>
    </source>
</evidence>
<evidence type="ECO:0000256" key="14">
    <source>
        <dbReference type="RuleBase" id="RU367066"/>
    </source>
</evidence>
<keyword evidence="6 14" id="KW-0272">Extracellular matrix</keyword>
<keyword evidence="8 14" id="KW-0812">Transmembrane</keyword>
<sequence length="511" mass="55598">MGFREAVLLGFVLLLLGGNSSAATQNWSNSTTNDTLSQIPQEQEAASVQLPDGGSNRTEAGGPVRSLVTYRLTVHQLRKQASPRPLDDASQSPDVPEADVLAHEEQVEPESTVPPPELLKLVQGPDLNPPVEPESKVQVRMVKQRGPVAAASVVARCGEGEVAVEAQQNFLGNGQLISPSDLTLGGCAALAADDHIHFQSELQDCGSTKRMTEETLIYSFSLMYSPTPVGNTLIFKTNPAEVIIECHYQRKLYVTSGTLTPTWTPFASSMLAQQQLHFSLRFMTDDWQSQRPSRVYLQSEVMHIEATVLQGHHVPLRVHVDSCVATVSPDPNSQPAYPFISNHGCLSDAKMTGAKSYFMQRRQEDTLDFQLKAFSFPHNHRDSFYITCRLKATQVSEPIDLQNKACSFLTEANRWVASGGDNAVCGCCETSCSEPRRRRSLAADVDPQREGAVALGPILLEELTELQARAASGPSTALLCGVCASLAVLLAFMGATICGRRYKPAGHFVCT</sequence>
<dbReference type="GO" id="GO:0035805">
    <property type="term" value="C:egg coat"/>
    <property type="evidence" value="ECO:0007669"/>
    <property type="project" value="UniProtKB-SubCell"/>
</dbReference>
<keyword evidence="18" id="KW-1185">Reference proteome</keyword>
<dbReference type="PRINTS" id="PR00023">
    <property type="entry name" value="ZPELLUCIDA"/>
</dbReference>
<dbReference type="InterPro" id="IPR055356">
    <property type="entry name" value="ZP-N"/>
</dbReference>
<evidence type="ECO:0000256" key="9">
    <source>
        <dbReference type="ARBA" id="ARBA00022729"/>
    </source>
</evidence>
<dbReference type="Gene3D" id="2.60.40.3210">
    <property type="entry name" value="Zona pellucida, ZP-N domain"/>
    <property type="match status" value="1"/>
</dbReference>
<keyword evidence="10 14" id="KW-1133">Transmembrane helix</keyword>
<dbReference type="InterPro" id="IPR042235">
    <property type="entry name" value="ZP-C_dom"/>
</dbReference>
<dbReference type="GO" id="GO:0007339">
    <property type="term" value="P:binding of sperm to zona pellucida"/>
    <property type="evidence" value="ECO:0007669"/>
    <property type="project" value="UniProtKB-UniRule"/>
</dbReference>
<comment type="PTM">
    <text evidence="14">Proteolytically cleaved before the transmembrane segment to yield the secreted ectodomain incorporated in the zona pellucida.</text>
</comment>
<dbReference type="InterPro" id="IPR048290">
    <property type="entry name" value="ZP_chr"/>
</dbReference>
<evidence type="ECO:0000313" key="17">
    <source>
        <dbReference type="EMBL" id="KAK9523861.1"/>
    </source>
</evidence>
<dbReference type="Pfam" id="PF00100">
    <property type="entry name" value="Zona_pellucida"/>
    <property type="match status" value="1"/>
</dbReference>
<dbReference type="Proteomes" id="UP001488805">
    <property type="component" value="Unassembled WGS sequence"/>
</dbReference>
<evidence type="ECO:0000256" key="3">
    <source>
        <dbReference type="ARBA" id="ARBA00017980"/>
    </source>
</evidence>
<comment type="similarity">
    <text evidence="2 14">Belongs to the ZP domain family. ZPC subfamily.</text>
</comment>
<dbReference type="AlphaFoldDB" id="A0AAW1ENP7"/>